<evidence type="ECO:0000256" key="1">
    <source>
        <dbReference type="ARBA" id="ARBA00007118"/>
    </source>
</evidence>
<proteinExistence type="inferred from homology"/>
<accession>A0ABU8Z096</accession>
<dbReference type="SUPFAM" id="SSF55469">
    <property type="entry name" value="FMN-dependent nitroreductase-like"/>
    <property type="match status" value="1"/>
</dbReference>
<gene>
    <name evidence="4" type="ORF">QFI66_001565</name>
</gene>
<protein>
    <submittedName>
        <fullName evidence="4">Nitroreductase family protein</fullName>
    </submittedName>
</protein>
<organism evidence="4 5">
    <name type="scientific">Raoultella scottii</name>
    <dbReference type="NCBI Taxonomy" id="3040937"/>
    <lineage>
        <taxon>Bacteria</taxon>
        <taxon>Pseudomonadati</taxon>
        <taxon>Pseudomonadota</taxon>
        <taxon>Gammaproteobacteria</taxon>
        <taxon>Enterobacterales</taxon>
        <taxon>Enterobacteriaceae</taxon>
        <taxon>Klebsiella/Raoultella group</taxon>
        <taxon>Raoultella</taxon>
    </lineage>
</organism>
<evidence type="ECO:0000313" key="5">
    <source>
        <dbReference type="Proteomes" id="UP001334005"/>
    </source>
</evidence>
<dbReference type="PANTHER" id="PTHR43673:SF10">
    <property type="entry name" value="NADH DEHYDROGENASE_NAD(P)H NITROREDUCTASE XCC3605-RELATED"/>
    <property type="match status" value="1"/>
</dbReference>
<sequence>KFTSEQEQSIFDLLRFSPSSVNAQPWHFFALSSDEAKERIIPAMTEPNVSKIMNSAMVIVFTTYQEITETHLNAILAQEKIDGRFSSEQNEKNQDAGRRFFVGLNSNSPDEQRAWMAHQAYLSLGFLLLGAAGMGLDATPIEGFYRDKMDSALFLQDKNLTSVVIAAIGYHDNNDFNARLPKSRLNQDTVITHL</sequence>
<dbReference type="InterPro" id="IPR000415">
    <property type="entry name" value="Nitroreductase-like"/>
</dbReference>
<dbReference type="Pfam" id="PF00881">
    <property type="entry name" value="Nitroreductase"/>
    <property type="match status" value="1"/>
</dbReference>
<evidence type="ECO:0000256" key="2">
    <source>
        <dbReference type="ARBA" id="ARBA00023002"/>
    </source>
</evidence>
<comment type="caution">
    <text evidence="4">The sequence shown here is derived from an EMBL/GenBank/DDBJ whole genome shotgun (WGS) entry which is preliminary data.</text>
</comment>
<dbReference type="InterPro" id="IPR029479">
    <property type="entry name" value="Nitroreductase"/>
</dbReference>
<feature type="domain" description="Nitroreductase" evidence="3">
    <location>
        <begin position="5"/>
        <end position="170"/>
    </location>
</feature>
<dbReference type="Proteomes" id="UP001334005">
    <property type="component" value="Unassembled WGS sequence"/>
</dbReference>
<evidence type="ECO:0000313" key="4">
    <source>
        <dbReference type="EMBL" id="MEK0246829.1"/>
    </source>
</evidence>
<dbReference type="PANTHER" id="PTHR43673">
    <property type="entry name" value="NAD(P)H NITROREDUCTASE YDGI-RELATED"/>
    <property type="match status" value="1"/>
</dbReference>
<feature type="non-terminal residue" evidence="4">
    <location>
        <position position="1"/>
    </location>
</feature>
<keyword evidence="2" id="KW-0560">Oxidoreductase</keyword>
<keyword evidence="5" id="KW-1185">Reference proteome</keyword>
<comment type="similarity">
    <text evidence="1">Belongs to the nitroreductase family.</text>
</comment>
<dbReference type="Gene3D" id="3.40.109.10">
    <property type="entry name" value="NADH Oxidase"/>
    <property type="match status" value="1"/>
</dbReference>
<dbReference type="RefSeq" id="WP_331833533.1">
    <property type="nucleotide sequence ID" value="NZ_JARXNH020000041.1"/>
</dbReference>
<reference evidence="4 5" key="1">
    <citation type="submission" date="2024-03" db="EMBL/GenBank/DDBJ databases">
        <title>Two novel Raoultella species associated with bleeding cankers of broadleaf hosts, Raoultella scottia sp. nov. and Raoultella lignicola sp. nov.</title>
        <authorList>
            <person name="Brady C.L."/>
        </authorList>
    </citation>
    <scope>NUCLEOTIDE SEQUENCE [LARGE SCALE GENOMIC DNA]</scope>
    <source>
        <strain evidence="4 5">BAC 10a-01-01</strain>
    </source>
</reference>
<name>A0ABU8Z096_9ENTR</name>
<dbReference type="EMBL" id="JARXNH020000041">
    <property type="protein sequence ID" value="MEK0246829.1"/>
    <property type="molecule type" value="Genomic_DNA"/>
</dbReference>
<evidence type="ECO:0000259" key="3">
    <source>
        <dbReference type="Pfam" id="PF00881"/>
    </source>
</evidence>